<accession>A0A182NZX0</accession>
<name>A0A182NZX0_9DIPT</name>
<comment type="subcellular location">
    <subcellularLocation>
        <location evidence="1">Cytoplasm</location>
        <location evidence="1">Cytoskeleton</location>
        <location evidence="1">Microtubule organizing center</location>
        <location evidence="1">Centrosome</location>
        <location evidence="1">Centriole</location>
    </subcellularLocation>
</comment>
<evidence type="ECO:0000256" key="3">
    <source>
        <dbReference type="ARBA" id="ARBA00022729"/>
    </source>
</evidence>
<dbReference type="InterPro" id="IPR036846">
    <property type="entry name" value="GM2-AP_sf"/>
</dbReference>
<evidence type="ECO:0000256" key="2">
    <source>
        <dbReference type="ARBA" id="ARBA00022490"/>
    </source>
</evidence>
<dbReference type="PANTHER" id="PTHR20544">
    <property type="entry name" value="CENTROSOMAL PROTEIN CEP135"/>
    <property type="match status" value="1"/>
</dbReference>
<sequence>MFTDEYFFLNVPLLYNVSTDNIHKESTLRSVSTETDTLKKQMATLKRQNDNASTENGRLSNELTDALAELTITKRHLKDSQQEVERMKTQLREYVQEMQRAEELLLEKERERESMLERFKSLSEGVNVLETSNHTLEAETSEARKLLQEAEERIATLEELTNEREQNIRECEQQINELSAQLAAADSELESLREENKALALDLEATKELCNKLDLQKDKLQAELDEHSNIREQLAREKGTLQRELTLTRTGDRAAVDGLQELLTASRADVEQLRIALAKQQQETEKLRVEVDSLRRRLAEEQETARRSEAMASEYGVQLQELRRQLTDERFALFRSRAGGSTDREDIHGDDEEDDDDGNSAVFFLEPKMGAPIGWKITKYERSASKSIGEQTGNKSSNNGQSQPSTDEDSSKASASLDGLSAASDVYTSLSYDIIEQRPKQCGVDEDNGMVGGTVKGEIDGSGTTVVIYKTDAGERLVLKHSRQSEQQPGQISSGNHEHYCSALAERVMVIDESSTGMSSGTKMPSTAIDCNTTVTAAATTDANTARLDTWAKVLLQQSFGEGNHHKKDFKVRQLEASVRITNYTDEWDPKYLDVDLRVRRLDQTTSIDFDLDLKQELDKNVEYDVRLCKRVAGKYHQMMYTGKQQLCGKELRRSRNLLDRYIASELVKHSNLTTRCPIPTGHYEVRNFEIDDRHLMMSVVPSGEFLIEVGVYHRGKEIKMNRWFVTAT</sequence>
<feature type="region of interest" description="Disordered" evidence="7">
    <location>
        <begin position="386"/>
        <end position="417"/>
    </location>
</feature>
<keyword evidence="4" id="KW-0206">Cytoskeleton</keyword>
<evidence type="ECO:0000256" key="1">
    <source>
        <dbReference type="ARBA" id="ARBA00004114"/>
    </source>
</evidence>
<dbReference type="AlphaFoldDB" id="A0A182NZX0"/>
<keyword evidence="6" id="KW-0175">Coiled coil</keyword>
<dbReference type="EnsemblMetazoa" id="AEPI000201-RA">
    <property type="protein sequence ID" value="AEPI000201-PA"/>
    <property type="gene ID" value="AEPI000201"/>
</dbReference>
<dbReference type="Proteomes" id="UP000075885">
    <property type="component" value="Unassembled WGS sequence"/>
</dbReference>
<comment type="similarity">
    <text evidence="5">Belongs to the CEP135/TSGA10 family.</text>
</comment>
<dbReference type="SMART" id="SM00697">
    <property type="entry name" value="DM8"/>
    <property type="match status" value="1"/>
</dbReference>
<feature type="compositionally biased region" description="Acidic residues" evidence="7">
    <location>
        <begin position="348"/>
        <end position="358"/>
    </location>
</feature>
<dbReference type="PANTHER" id="PTHR20544:SF0">
    <property type="entry name" value="NUCLEOPROTEIN TPR_MLP1 DOMAIN-CONTAINING PROTEIN"/>
    <property type="match status" value="1"/>
</dbReference>
<dbReference type="STRING" id="199890.A0A182NZX0"/>
<dbReference type="Gene3D" id="2.70.220.10">
    <property type="entry name" value="Ganglioside GM2 activator"/>
    <property type="match status" value="1"/>
</dbReference>
<reference evidence="9" key="1">
    <citation type="submission" date="2013-03" db="EMBL/GenBank/DDBJ databases">
        <title>The Genome Sequence of Anopheles epiroticus epiroticus2.</title>
        <authorList>
            <consortium name="The Broad Institute Genomics Platform"/>
            <person name="Neafsey D.E."/>
            <person name="Howell P."/>
            <person name="Walker B."/>
            <person name="Young S.K."/>
            <person name="Zeng Q."/>
            <person name="Gargeya S."/>
            <person name="Fitzgerald M."/>
            <person name="Haas B."/>
            <person name="Abouelleil A."/>
            <person name="Allen A.W."/>
            <person name="Alvarado L."/>
            <person name="Arachchi H.M."/>
            <person name="Berlin A.M."/>
            <person name="Chapman S.B."/>
            <person name="Gainer-Dewar J."/>
            <person name="Goldberg J."/>
            <person name="Griggs A."/>
            <person name="Gujja S."/>
            <person name="Hansen M."/>
            <person name="Howarth C."/>
            <person name="Imamovic A."/>
            <person name="Ireland A."/>
            <person name="Larimer J."/>
            <person name="McCowan C."/>
            <person name="Murphy C."/>
            <person name="Pearson M."/>
            <person name="Poon T.W."/>
            <person name="Priest M."/>
            <person name="Roberts A."/>
            <person name="Saif S."/>
            <person name="Shea T."/>
            <person name="Sisk P."/>
            <person name="Sykes S."/>
            <person name="Wortman J."/>
            <person name="Nusbaum C."/>
            <person name="Birren B."/>
        </authorList>
    </citation>
    <scope>NUCLEOTIDE SEQUENCE [LARGE SCALE GENOMIC DNA]</scope>
    <source>
        <strain evidence="9">Epiroticus2</strain>
    </source>
</reference>
<dbReference type="InterPro" id="IPR051877">
    <property type="entry name" value="Centriole_BasalBody_StrucProt"/>
</dbReference>
<evidence type="ECO:0000256" key="7">
    <source>
        <dbReference type="SAM" id="MobiDB-lite"/>
    </source>
</evidence>
<protein>
    <submittedName>
        <fullName evidence="8">Uncharacterized protein</fullName>
    </submittedName>
</protein>
<feature type="compositionally biased region" description="Polar residues" evidence="7">
    <location>
        <begin position="386"/>
        <end position="405"/>
    </location>
</feature>
<evidence type="ECO:0000256" key="5">
    <source>
        <dbReference type="ARBA" id="ARBA00038123"/>
    </source>
</evidence>
<dbReference type="InterPro" id="IPR010512">
    <property type="entry name" value="DUF1091"/>
</dbReference>
<evidence type="ECO:0000313" key="9">
    <source>
        <dbReference type="Proteomes" id="UP000075885"/>
    </source>
</evidence>
<keyword evidence="3" id="KW-0732">Signal</keyword>
<feature type="coiled-coil region" evidence="6">
    <location>
        <begin position="28"/>
        <end position="311"/>
    </location>
</feature>
<reference evidence="8" key="2">
    <citation type="submission" date="2020-05" db="UniProtKB">
        <authorList>
            <consortium name="EnsemblMetazoa"/>
        </authorList>
    </citation>
    <scope>IDENTIFICATION</scope>
    <source>
        <strain evidence="8">Epiroticus2</strain>
    </source>
</reference>
<dbReference type="Pfam" id="PF06477">
    <property type="entry name" value="DUF1091"/>
    <property type="match status" value="1"/>
</dbReference>
<feature type="region of interest" description="Disordered" evidence="7">
    <location>
        <begin position="337"/>
        <end position="362"/>
    </location>
</feature>
<evidence type="ECO:0000313" key="8">
    <source>
        <dbReference type="EnsemblMetazoa" id="AEPI000201-PA"/>
    </source>
</evidence>
<evidence type="ECO:0000256" key="6">
    <source>
        <dbReference type="SAM" id="Coils"/>
    </source>
</evidence>
<keyword evidence="2" id="KW-0963">Cytoplasm</keyword>
<organism evidence="8 9">
    <name type="scientific">Anopheles epiroticus</name>
    <dbReference type="NCBI Taxonomy" id="199890"/>
    <lineage>
        <taxon>Eukaryota</taxon>
        <taxon>Metazoa</taxon>
        <taxon>Ecdysozoa</taxon>
        <taxon>Arthropoda</taxon>
        <taxon>Hexapoda</taxon>
        <taxon>Insecta</taxon>
        <taxon>Pterygota</taxon>
        <taxon>Neoptera</taxon>
        <taxon>Endopterygota</taxon>
        <taxon>Diptera</taxon>
        <taxon>Nematocera</taxon>
        <taxon>Culicoidea</taxon>
        <taxon>Culicidae</taxon>
        <taxon>Anophelinae</taxon>
        <taxon>Anopheles</taxon>
    </lineage>
</organism>
<proteinExistence type="inferred from homology"/>
<dbReference type="GO" id="GO:0005814">
    <property type="term" value="C:centriole"/>
    <property type="evidence" value="ECO:0007669"/>
    <property type="project" value="UniProtKB-SubCell"/>
</dbReference>
<keyword evidence="9" id="KW-1185">Reference proteome</keyword>
<dbReference type="VEuPathDB" id="VectorBase:AEPI000201"/>
<evidence type="ECO:0000256" key="4">
    <source>
        <dbReference type="ARBA" id="ARBA00023212"/>
    </source>
</evidence>